<proteinExistence type="predicted"/>
<gene>
    <name evidence="2" type="ORF">FC81_GL000770</name>
</gene>
<accession>A0A0R1MBY8</accession>
<protein>
    <submittedName>
        <fullName evidence="2">Uncharacterized protein</fullName>
    </submittedName>
</protein>
<keyword evidence="1" id="KW-0472">Membrane</keyword>
<evidence type="ECO:0000313" key="3">
    <source>
        <dbReference type="Proteomes" id="UP000051621"/>
    </source>
</evidence>
<feature type="transmembrane region" description="Helical" evidence="1">
    <location>
        <begin position="22"/>
        <end position="39"/>
    </location>
</feature>
<sequence length="51" mass="5798">MCGGSSENLEPTVKVWMGEEKVTLVFLCYFTLMGIALDWEKIKKQVTLNSE</sequence>
<evidence type="ECO:0000256" key="1">
    <source>
        <dbReference type="SAM" id="Phobius"/>
    </source>
</evidence>
<reference evidence="2 3" key="1">
    <citation type="journal article" date="2015" name="Genome Announc.">
        <title>Expanding the biotechnology potential of lactobacilli through comparative genomics of 213 strains and associated genera.</title>
        <authorList>
            <person name="Sun Z."/>
            <person name="Harris H.M."/>
            <person name="McCann A."/>
            <person name="Guo C."/>
            <person name="Argimon S."/>
            <person name="Zhang W."/>
            <person name="Yang X."/>
            <person name="Jeffery I.B."/>
            <person name="Cooney J.C."/>
            <person name="Kagawa T.F."/>
            <person name="Liu W."/>
            <person name="Song Y."/>
            <person name="Salvetti E."/>
            <person name="Wrobel A."/>
            <person name="Rasinkangas P."/>
            <person name="Parkhill J."/>
            <person name="Rea M.C."/>
            <person name="O'Sullivan O."/>
            <person name="Ritari J."/>
            <person name="Douillard F.P."/>
            <person name="Paul Ross R."/>
            <person name="Yang R."/>
            <person name="Briner A.E."/>
            <person name="Felis G.E."/>
            <person name="de Vos W.M."/>
            <person name="Barrangou R."/>
            <person name="Klaenhammer T.R."/>
            <person name="Caufield P.W."/>
            <person name="Cui Y."/>
            <person name="Zhang H."/>
            <person name="O'Toole P.W."/>
        </authorList>
    </citation>
    <scope>NUCLEOTIDE SEQUENCE [LARGE SCALE GENOMIC DNA]</scope>
    <source>
        <strain evidence="2 3">DSM 19910</strain>
    </source>
</reference>
<keyword evidence="1" id="KW-1133">Transmembrane helix</keyword>
<name>A0A0R1MBY8_9LACO</name>
<keyword evidence="1" id="KW-0812">Transmembrane</keyword>
<dbReference type="EMBL" id="AZEF01000013">
    <property type="protein sequence ID" value="KRL02426.1"/>
    <property type="molecule type" value="Genomic_DNA"/>
</dbReference>
<dbReference type="PATRIC" id="fig|1423731.3.peg.789"/>
<keyword evidence="3" id="KW-1185">Reference proteome</keyword>
<organism evidence="2 3">
    <name type="scientific">Liquorilactobacillus capillatus DSM 19910</name>
    <dbReference type="NCBI Taxonomy" id="1423731"/>
    <lineage>
        <taxon>Bacteria</taxon>
        <taxon>Bacillati</taxon>
        <taxon>Bacillota</taxon>
        <taxon>Bacilli</taxon>
        <taxon>Lactobacillales</taxon>
        <taxon>Lactobacillaceae</taxon>
        <taxon>Liquorilactobacillus</taxon>
    </lineage>
</organism>
<evidence type="ECO:0000313" key="2">
    <source>
        <dbReference type="EMBL" id="KRL02426.1"/>
    </source>
</evidence>
<dbReference type="Proteomes" id="UP000051621">
    <property type="component" value="Unassembled WGS sequence"/>
</dbReference>
<dbReference type="STRING" id="1423731.FC81_GL000770"/>
<comment type="caution">
    <text evidence="2">The sequence shown here is derived from an EMBL/GenBank/DDBJ whole genome shotgun (WGS) entry which is preliminary data.</text>
</comment>
<dbReference type="AlphaFoldDB" id="A0A0R1MBY8"/>